<evidence type="ECO:0000313" key="2">
    <source>
        <dbReference type="EMBL" id="PZV34740.1"/>
    </source>
</evidence>
<dbReference type="Proteomes" id="UP000248616">
    <property type="component" value="Unassembled WGS sequence"/>
</dbReference>
<dbReference type="OrthoDB" id="8084128at2"/>
<comment type="caution">
    <text evidence="2">The sequence shown here is derived from an EMBL/GenBank/DDBJ whole genome shotgun (WGS) entry which is preliminary data.</text>
</comment>
<evidence type="ECO:0000313" key="3">
    <source>
        <dbReference type="Proteomes" id="UP000248616"/>
    </source>
</evidence>
<sequence length="97" mass="10484">MNIKSTCLGAAFALSVLSGDVFAGALDVIDPINTQSFYTGSIKEHVQTNPIMRARFRAALKTLPHAKRMAMMRECQDAAMTKPYAEFCADLNALAGS</sequence>
<evidence type="ECO:0008006" key="4">
    <source>
        <dbReference type="Google" id="ProtNLM"/>
    </source>
</evidence>
<keyword evidence="3" id="KW-1185">Reference proteome</keyword>
<gene>
    <name evidence="2" type="ORF">B5V02_31085</name>
</gene>
<dbReference type="AlphaFoldDB" id="A0A2W7BV12"/>
<keyword evidence="1" id="KW-0732">Signal</keyword>
<protein>
    <recommendedName>
        <fullName evidence="4">UrcA family protein</fullName>
    </recommendedName>
</protein>
<name>A0A2W7BV12_9HYPH</name>
<organism evidence="2 3">
    <name type="scientific">Mesorhizobium kowhaii</name>
    <dbReference type="NCBI Taxonomy" id="1300272"/>
    <lineage>
        <taxon>Bacteria</taxon>
        <taxon>Pseudomonadati</taxon>
        <taxon>Pseudomonadota</taxon>
        <taxon>Alphaproteobacteria</taxon>
        <taxon>Hyphomicrobiales</taxon>
        <taxon>Phyllobacteriaceae</taxon>
        <taxon>Mesorhizobium</taxon>
    </lineage>
</organism>
<evidence type="ECO:0000256" key="1">
    <source>
        <dbReference type="SAM" id="SignalP"/>
    </source>
</evidence>
<accession>A0A2W7BV12</accession>
<proteinExistence type="predicted"/>
<feature type="chain" id="PRO_5016160053" description="UrcA family protein" evidence="1">
    <location>
        <begin position="24"/>
        <end position="97"/>
    </location>
</feature>
<reference evidence="3" key="1">
    <citation type="submission" date="2017-03" db="EMBL/GenBank/DDBJ databases">
        <authorList>
            <person name="Safronova V.I."/>
            <person name="Sazanova A.L."/>
            <person name="Chirak E.R."/>
        </authorList>
    </citation>
    <scope>NUCLEOTIDE SEQUENCE [LARGE SCALE GENOMIC DNA]</scope>
    <source>
        <strain evidence="3">Ach-343</strain>
    </source>
</reference>
<feature type="signal peptide" evidence="1">
    <location>
        <begin position="1"/>
        <end position="23"/>
    </location>
</feature>
<dbReference type="EMBL" id="MZXV01000070">
    <property type="protein sequence ID" value="PZV34740.1"/>
    <property type="molecule type" value="Genomic_DNA"/>
</dbReference>
<dbReference type="RefSeq" id="WP_111547883.1">
    <property type="nucleotide sequence ID" value="NZ_MZXV01000070.1"/>
</dbReference>